<comment type="similarity">
    <text evidence="1">Belongs to the plant acyltransferase family.</text>
</comment>
<dbReference type="OMA" id="GATQFFN"/>
<organism evidence="2 3">
    <name type="scientific">Asparagus officinalis</name>
    <name type="common">Garden asparagus</name>
    <dbReference type="NCBI Taxonomy" id="4686"/>
    <lineage>
        <taxon>Eukaryota</taxon>
        <taxon>Viridiplantae</taxon>
        <taxon>Streptophyta</taxon>
        <taxon>Embryophyta</taxon>
        <taxon>Tracheophyta</taxon>
        <taxon>Spermatophyta</taxon>
        <taxon>Magnoliopsida</taxon>
        <taxon>Liliopsida</taxon>
        <taxon>Asparagales</taxon>
        <taxon>Asparagaceae</taxon>
        <taxon>Asparagoideae</taxon>
        <taxon>Asparagus</taxon>
    </lineage>
</organism>
<keyword evidence="3" id="KW-1185">Reference proteome</keyword>
<evidence type="ECO:0000313" key="2">
    <source>
        <dbReference type="EMBL" id="ONK66748.1"/>
    </source>
</evidence>
<protein>
    <submittedName>
        <fullName evidence="2">Uncharacterized protein</fullName>
    </submittedName>
</protein>
<reference evidence="3" key="1">
    <citation type="journal article" date="2017" name="Nat. Commun.">
        <title>The asparagus genome sheds light on the origin and evolution of a young Y chromosome.</title>
        <authorList>
            <person name="Harkess A."/>
            <person name="Zhou J."/>
            <person name="Xu C."/>
            <person name="Bowers J.E."/>
            <person name="Van der Hulst R."/>
            <person name="Ayyampalayam S."/>
            <person name="Mercati F."/>
            <person name="Riccardi P."/>
            <person name="McKain M.R."/>
            <person name="Kakrana A."/>
            <person name="Tang H."/>
            <person name="Ray J."/>
            <person name="Groenendijk J."/>
            <person name="Arikit S."/>
            <person name="Mathioni S.M."/>
            <person name="Nakano M."/>
            <person name="Shan H."/>
            <person name="Telgmann-Rauber A."/>
            <person name="Kanno A."/>
            <person name="Yue Z."/>
            <person name="Chen H."/>
            <person name="Li W."/>
            <person name="Chen Y."/>
            <person name="Xu X."/>
            <person name="Zhang Y."/>
            <person name="Luo S."/>
            <person name="Chen H."/>
            <person name="Gao J."/>
            <person name="Mao Z."/>
            <person name="Pires J.C."/>
            <person name="Luo M."/>
            <person name="Kudrna D."/>
            <person name="Wing R.A."/>
            <person name="Meyers B.C."/>
            <person name="Yi K."/>
            <person name="Kong H."/>
            <person name="Lavrijsen P."/>
            <person name="Sunseri F."/>
            <person name="Falavigna A."/>
            <person name="Ye Y."/>
            <person name="Leebens-Mack J.H."/>
            <person name="Chen G."/>
        </authorList>
    </citation>
    <scope>NUCLEOTIDE SEQUENCE [LARGE SCALE GENOMIC DNA]</scope>
    <source>
        <strain evidence="3">cv. DH0086</strain>
    </source>
</reference>
<dbReference type="Proteomes" id="UP000243459">
    <property type="component" value="Chromosome 6"/>
</dbReference>
<gene>
    <name evidence="2" type="ORF">A4U43_C06F11540</name>
</gene>
<name>A0A5P1EL70_ASPOF</name>
<dbReference type="AlphaFoldDB" id="A0A5P1EL70"/>
<dbReference type="EMBL" id="CM007386">
    <property type="protein sequence ID" value="ONK66748.1"/>
    <property type="molecule type" value="Genomic_DNA"/>
</dbReference>
<dbReference type="Gene3D" id="3.30.559.10">
    <property type="entry name" value="Chloramphenicol acetyltransferase-like domain"/>
    <property type="match status" value="2"/>
</dbReference>
<accession>A0A5P1EL70</accession>
<dbReference type="PANTHER" id="PTHR31147">
    <property type="entry name" value="ACYL TRANSFERASE 4"/>
    <property type="match status" value="1"/>
</dbReference>
<dbReference type="Pfam" id="PF02458">
    <property type="entry name" value="Transferase"/>
    <property type="match status" value="1"/>
</dbReference>
<proteinExistence type="inferred from homology"/>
<dbReference type="OrthoDB" id="671439at2759"/>
<evidence type="ECO:0000256" key="1">
    <source>
        <dbReference type="ARBA" id="ARBA00009861"/>
    </source>
</evidence>
<dbReference type="GO" id="GO:0009805">
    <property type="term" value="P:coumarin biosynthetic process"/>
    <property type="evidence" value="ECO:0007669"/>
    <property type="project" value="EnsemblPlants"/>
</dbReference>
<evidence type="ECO:0000313" key="3">
    <source>
        <dbReference type="Proteomes" id="UP000243459"/>
    </source>
</evidence>
<dbReference type="Gramene" id="ONK66748">
    <property type="protein sequence ID" value="ONK66748"/>
    <property type="gene ID" value="A4U43_C06F11540"/>
</dbReference>
<dbReference type="InterPro" id="IPR023213">
    <property type="entry name" value="CAT-like_dom_sf"/>
</dbReference>
<sequence length="457" mass="50554">MNQDLNISTTLFISPSPSPPSPLLLPLSHIDNDRNLRLTFRTLRIYSPPLSDSDAFKTFTGALSKALSLYYPLAGTLVNDSGRLAVRCSIDDTVPLTYATSPLRLGSFQTEPASDFLNRLAPDLDLGRELSYPLALQLTCFTCGGLALGMCVHHALCDGAGATKFLSAVAQFARGEDQVGFVPEPVWDRVSLLGPRSPACVEVDFGEFLSFDEGNRVYVGNEEGVVLRECFHVNEVCLNRFRNCLREECGSSFTAFEALGAFIWRARVKAAGMANEEIVKFAYSMNISKILKPALPNGYWGNICVPVYVKLTVKQLLQQPIWETAEMIKESKTSVTDEYVRSYIDFQELHHAKGITAGKFVSGFTDWRHLGHAEVDFGWGSPVSVLPLSWRILGSAEPTFFLPYGREDGGKKEGFKVLVCLQENAKKAFSSEMEVFKTEENKNVTSCQVDAHNLSKV</sequence>
<dbReference type="InterPro" id="IPR050898">
    <property type="entry name" value="Plant_acyltransferase"/>
</dbReference>
<dbReference type="PANTHER" id="PTHR31147:SF33">
    <property type="entry name" value="N-HYDROXYCINNAMOYL_BENZOYLTRANSFERASE, PUTATIVE-RELATED"/>
    <property type="match status" value="1"/>
</dbReference>